<evidence type="ECO:0000313" key="2">
    <source>
        <dbReference type="Proteomes" id="UP001144978"/>
    </source>
</evidence>
<dbReference type="EMBL" id="JANSHE010005996">
    <property type="protein sequence ID" value="KAJ2968525.1"/>
    <property type="molecule type" value="Genomic_DNA"/>
</dbReference>
<dbReference type="Proteomes" id="UP001144978">
    <property type="component" value="Unassembled WGS sequence"/>
</dbReference>
<organism evidence="1 2">
    <name type="scientific">Trametes sanguinea</name>
    <dbReference type="NCBI Taxonomy" id="158606"/>
    <lineage>
        <taxon>Eukaryota</taxon>
        <taxon>Fungi</taxon>
        <taxon>Dikarya</taxon>
        <taxon>Basidiomycota</taxon>
        <taxon>Agaricomycotina</taxon>
        <taxon>Agaricomycetes</taxon>
        <taxon>Polyporales</taxon>
        <taxon>Polyporaceae</taxon>
        <taxon>Trametes</taxon>
    </lineage>
</organism>
<sequence>MEKIKERLQSLRAEADSAIARAEEAEAKNKKYEQLLLEKEQEIASLNHKVSVLDADLEKAESKVAELKAMNEDGEQSKTANEGLQRKIQLLEEELDTAEKNLKDAMEKLRQVDVKAEHFERQVTRLEQERDQWEKKYESGDAIACPSGSLIADCHLVSSYQEAQEKYRQSKAELDELVASMEGL</sequence>
<comment type="caution">
    <text evidence="1">The sequence shown here is derived from an EMBL/GenBank/DDBJ whole genome shotgun (WGS) entry which is preliminary data.</text>
</comment>
<evidence type="ECO:0000313" key="1">
    <source>
        <dbReference type="EMBL" id="KAJ2968525.1"/>
    </source>
</evidence>
<keyword evidence="2" id="KW-1185">Reference proteome</keyword>
<proteinExistence type="predicted"/>
<reference evidence="1" key="1">
    <citation type="submission" date="2022-08" db="EMBL/GenBank/DDBJ databases">
        <title>Genome Sequence of Pycnoporus sanguineus.</title>
        <authorList>
            <person name="Buettner E."/>
        </authorList>
    </citation>
    <scope>NUCLEOTIDE SEQUENCE</scope>
    <source>
        <strain evidence="1">CG-C14</strain>
    </source>
</reference>
<gene>
    <name evidence="1" type="ORF">NUW54_g13190</name>
</gene>
<name>A0ACC1MNF3_9APHY</name>
<protein>
    <submittedName>
        <fullName evidence="1">Uncharacterized protein</fullName>
    </submittedName>
</protein>
<accession>A0ACC1MNF3</accession>